<dbReference type="EMBL" id="SACP01000001">
    <property type="protein sequence ID" value="RVU21513.1"/>
    <property type="molecule type" value="Genomic_DNA"/>
</dbReference>
<reference evidence="2 3" key="1">
    <citation type="submission" date="2019-01" db="EMBL/GenBank/DDBJ databases">
        <authorList>
            <person name="Chen W.-M."/>
        </authorList>
    </citation>
    <scope>NUCLEOTIDE SEQUENCE [LARGE SCALE GENOMIC DNA]</scope>
    <source>
        <strain evidence="2 3">TER-1</strain>
    </source>
</reference>
<dbReference type="Proteomes" id="UP000286997">
    <property type="component" value="Unassembled WGS sequence"/>
</dbReference>
<keyword evidence="3" id="KW-1185">Reference proteome</keyword>
<name>A0A437PGW4_9HYPH</name>
<protein>
    <submittedName>
        <fullName evidence="2">Uncharacterized protein</fullName>
    </submittedName>
</protein>
<evidence type="ECO:0000313" key="2">
    <source>
        <dbReference type="EMBL" id="RVU21513.1"/>
    </source>
</evidence>
<evidence type="ECO:0000256" key="1">
    <source>
        <dbReference type="SAM" id="MobiDB-lite"/>
    </source>
</evidence>
<feature type="region of interest" description="Disordered" evidence="1">
    <location>
        <begin position="1"/>
        <end position="20"/>
    </location>
</feature>
<gene>
    <name evidence="2" type="ORF">EOE48_00170</name>
</gene>
<comment type="caution">
    <text evidence="2">The sequence shown here is derived from an EMBL/GenBank/DDBJ whole genome shotgun (WGS) entry which is preliminary data.</text>
</comment>
<proteinExistence type="predicted"/>
<sequence length="98" mass="10565">MDSIGREEEAGNSPDGPHIAAARDVEASAMSDLAATIALARAEFGIRCFWNTPVLVDPRDDARLVADRLRRYGGRRGWDVAACIDKAVAATAGPVQWR</sequence>
<dbReference type="RefSeq" id="WP_127726755.1">
    <property type="nucleotide sequence ID" value="NZ_SACP01000001.1"/>
</dbReference>
<accession>A0A437PGW4</accession>
<dbReference type="AlphaFoldDB" id="A0A437PGW4"/>
<organism evidence="2 3">
    <name type="scientific">Methylobacterium oryzihabitans</name>
    <dbReference type="NCBI Taxonomy" id="2499852"/>
    <lineage>
        <taxon>Bacteria</taxon>
        <taxon>Pseudomonadati</taxon>
        <taxon>Pseudomonadota</taxon>
        <taxon>Alphaproteobacteria</taxon>
        <taxon>Hyphomicrobiales</taxon>
        <taxon>Methylobacteriaceae</taxon>
        <taxon>Methylobacterium</taxon>
    </lineage>
</organism>
<evidence type="ECO:0000313" key="3">
    <source>
        <dbReference type="Proteomes" id="UP000286997"/>
    </source>
</evidence>